<keyword evidence="2" id="KW-0812">Transmembrane</keyword>
<name>A0A2B7WGF6_9EURO</name>
<comment type="caution">
    <text evidence="3">The sequence shown here is derived from an EMBL/GenBank/DDBJ whole genome shotgun (WGS) entry which is preliminary data.</text>
</comment>
<accession>A0A2B7WGF6</accession>
<feature type="transmembrane region" description="Helical" evidence="2">
    <location>
        <begin position="284"/>
        <end position="304"/>
    </location>
</feature>
<evidence type="ECO:0000256" key="1">
    <source>
        <dbReference type="SAM" id="MobiDB-lite"/>
    </source>
</evidence>
<dbReference type="Proteomes" id="UP000224080">
    <property type="component" value="Unassembled WGS sequence"/>
</dbReference>
<feature type="region of interest" description="Disordered" evidence="1">
    <location>
        <begin position="132"/>
        <end position="169"/>
    </location>
</feature>
<protein>
    <submittedName>
        <fullName evidence="3">Uncharacterized protein</fullName>
    </submittedName>
</protein>
<evidence type="ECO:0000313" key="3">
    <source>
        <dbReference type="EMBL" id="PGG98413.1"/>
    </source>
</evidence>
<evidence type="ECO:0000313" key="4">
    <source>
        <dbReference type="Proteomes" id="UP000224080"/>
    </source>
</evidence>
<feature type="compositionally biased region" description="Low complexity" evidence="1">
    <location>
        <begin position="137"/>
        <end position="169"/>
    </location>
</feature>
<dbReference type="Pfam" id="PF16015">
    <property type="entry name" value="Promethin"/>
    <property type="match status" value="1"/>
</dbReference>
<keyword evidence="2" id="KW-1133">Transmembrane helix</keyword>
<reference evidence="3 4" key="1">
    <citation type="submission" date="2017-10" db="EMBL/GenBank/DDBJ databases">
        <title>Comparative genomics in systemic dimorphic fungi from Ajellomycetaceae.</title>
        <authorList>
            <person name="Munoz J.F."/>
            <person name="Mcewen J.G."/>
            <person name="Clay O.K."/>
            <person name="Cuomo C.A."/>
        </authorList>
    </citation>
    <scope>NUCLEOTIDE SEQUENCE [LARGE SCALE GENOMIC DNA]</scope>
    <source>
        <strain evidence="3 4">UAMH130</strain>
    </source>
</reference>
<sequence length="357" mass="38916">MRSDSLYHPSPPPSENLHLPLYSMPSPICLLLRPNSHLPLFRNPRTRTWFLPDNHQLRPSILILGYWHSHTADSFQQNYGLPVLQAVWGTLAASAPLPLPISEDQHLHSTNNQKVSLQPAMDAIPEFPVKSDATPLAANGTRATNTTTTKATLPETNNPHSHNSTSASTSTSSNLLAILTALLTPLQTAMHNYLPESFTSRLSPFIDAYTASLSIHPHITTFITIQLLLIGPPLLLFTLFAIGTILFSLVLAFLGAVALSALVIGGALLVLVPVTVAGAAVAGMMWIGCWVGWYGVVWTALAFGKLGGSSKSERLYGGAKENDENGEVTGKWEGKWEEWRRREKERGREKAFTGNGE</sequence>
<feature type="transmembrane region" description="Helical" evidence="2">
    <location>
        <begin position="222"/>
        <end position="242"/>
    </location>
</feature>
<evidence type="ECO:0000256" key="2">
    <source>
        <dbReference type="SAM" id="Phobius"/>
    </source>
</evidence>
<keyword evidence="2" id="KW-0472">Membrane</keyword>
<feature type="transmembrane region" description="Helical" evidence="2">
    <location>
        <begin position="249"/>
        <end position="272"/>
    </location>
</feature>
<gene>
    <name evidence="3" type="ORF">GX51_06826</name>
</gene>
<dbReference type="EMBL" id="PDNC01000121">
    <property type="protein sequence ID" value="PGG98413.1"/>
    <property type="molecule type" value="Genomic_DNA"/>
</dbReference>
<organism evidence="3 4">
    <name type="scientific">Blastomyces parvus</name>
    <dbReference type="NCBI Taxonomy" id="2060905"/>
    <lineage>
        <taxon>Eukaryota</taxon>
        <taxon>Fungi</taxon>
        <taxon>Dikarya</taxon>
        <taxon>Ascomycota</taxon>
        <taxon>Pezizomycotina</taxon>
        <taxon>Eurotiomycetes</taxon>
        <taxon>Eurotiomycetidae</taxon>
        <taxon>Onygenales</taxon>
        <taxon>Ajellomycetaceae</taxon>
        <taxon>Blastomyces</taxon>
    </lineage>
</organism>
<keyword evidence="4" id="KW-1185">Reference proteome</keyword>
<dbReference type="AlphaFoldDB" id="A0A2B7WGF6"/>
<proteinExistence type="predicted"/>
<dbReference type="OrthoDB" id="4188901at2759"/>